<sequence>MTRSSRLEWGLRLALGIGAAGLTIAAPLAAQTETSRPAVAATETILRVAGVGSIAAHPEVMTVTVGVVTTGESAAAALDANNRKLAPVIAVLRAAGIPAEQIQSSDLSVEPQFADTRNAVVDRILGFRASSAVTVQSRDLGSAGDLVSALFDAGANSISGPEFAVAEENVERLTRLAEAEALREARAQADATAAALGMRVARVLWVSDSQVQLGKGSGYIIVTGSRIARTPIEPGEITVEASYNLEFALVPLPAR</sequence>
<evidence type="ECO:0000313" key="2">
    <source>
        <dbReference type="Proteomes" id="UP001235664"/>
    </source>
</evidence>
<evidence type="ECO:0000313" key="1">
    <source>
        <dbReference type="EMBL" id="MDP4539604.1"/>
    </source>
</evidence>
<dbReference type="Gene3D" id="3.30.70.2970">
    <property type="entry name" value="Protein of unknown function (DUF541), domain 2"/>
    <property type="match status" value="1"/>
</dbReference>
<dbReference type="PANTHER" id="PTHR34387">
    <property type="entry name" value="SLR1258 PROTEIN"/>
    <property type="match status" value="1"/>
</dbReference>
<organism evidence="1 2">
    <name type="scientific">Qipengyuania benthica</name>
    <dbReference type="NCBI Taxonomy" id="3067651"/>
    <lineage>
        <taxon>Bacteria</taxon>
        <taxon>Pseudomonadati</taxon>
        <taxon>Pseudomonadota</taxon>
        <taxon>Alphaproteobacteria</taxon>
        <taxon>Sphingomonadales</taxon>
        <taxon>Erythrobacteraceae</taxon>
        <taxon>Qipengyuania</taxon>
    </lineage>
</organism>
<dbReference type="InterPro" id="IPR007497">
    <property type="entry name" value="SIMPL/DUF541"/>
</dbReference>
<dbReference type="EMBL" id="JAVAIL010000002">
    <property type="protein sequence ID" value="MDP4539604.1"/>
    <property type="molecule type" value="Genomic_DNA"/>
</dbReference>
<comment type="caution">
    <text evidence="1">The sequence shown here is derived from an EMBL/GenBank/DDBJ whole genome shotgun (WGS) entry which is preliminary data.</text>
</comment>
<protein>
    <submittedName>
        <fullName evidence="1">SIMPL domain-containing protein</fullName>
    </submittedName>
</protein>
<gene>
    <name evidence="1" type="ORF">Q9K01_08220</name>
</gene>
<reference evidence="1 2" key="1">
    <citation type="submission" date="2023-08" db="EMBL/GenBank/DDBJ databases">
        <title>genomic of DY56.</title>
        <authorList>
            <person name="Wang Y."/>
        </authorList>
    </citation>
    <scope>NUCLEOTIDE SEQUENCE [LARGE SCALE GENOMIC DNA]</scope>
    <source>
        <strain evidence="1 2">DY56-A-20</strain>
    </source>
</reference>
<dbReference type="Gene3D" id="3.30.110.170">
    <property type="entry name" value="Protein of unknown function (DUF541), domain 1"/>
    <property type="match status" value="1"/>
</dbReference>
<dbReference type="RefSeq" id="WP_305929724.1">
    <property type="nucleotide sequence ID" value="NZ_JAVAIL010000002.1"/>
</dbReference>
<dbReference type="InterPro" id="IPR052022">
    <property type="entry name" value="26kDa_periplasmic_antigen"/>
</dbReference>
<dbReference type="Pfam" id="PF04402">
    <property type="entry name" value="SIMPL"/>
    <property type="match status" value="1"/>
</dbReference>
<keyword evidence="2" id="KW-1185">Reference proteome</keyword>
<name>A0ABT9H9B6_9SPHN</name>
<accession>A0ABT9H9B6</accession>
<dbReference type="PANTHER" id="PTHR34387:SF2">
    <property type="entry name" value="SLR1258 PROTEIN"/>
    <property type="match status" value="1"/>
</dbReference>
<dbReference type="Proteomes" id="UP001235664">
    <property type="component" value="Unassembled WGS sequence"/>
</dbReference>
<proteinExistence type="predicted"/>